<dbReference type="GeneID" id="39990434"/>
<dbReference type="VEuPathDB" id="TriTrypDB:TM35_000521120"/>
<evidence type="ECO:0000313" key="3">
    <source>
        <dbReference type="EMBL" id="ORC83968.1"/>
    </source>
</evidence>
<keyword evidence="4" id="KW-1185">Reference proteome</keyword>
<protein>
    <submittedName>
        <fullName evidence="3">Uncharacterized protein</fullName>
    </submittedName>
</protein>
<feature type="compositionally biased region" description="Polar residues" evidence="1">
    <location>
        <begin position="1"/>
        <end position="44"/>
    </location>
</feature>
<organism evidence="3 4">
    <name type="scientific">Trypanosoma theileri</name>
    <dbReference type="NCBI Taxonomy" id="67003"/>
    <lineage>
        <taxon>Eukaryota</taxon>
        <taxon>Discoba</taxon>
        <taxon>Euglenozoa</taxon>
        <taxon>Kinetoplastea</taxon>
        <taxon>Metakinetoplastina</taxon>
        <taxon>Trypanosomatida</taxon>
        <taxon>Trypanosomatidae</taxon>
        <taxon>Trypanosoma</taxon>
    </lineage>
</organism>
<name>A0A1X0NHH4_9TRYP</name>
<reference evidence="3 4" key="1">
    <citation type="submission" date="2017-03" db="EMBL/GenBank/DDBJ databases">
        <title>An alternative strategy for trypanosome survival in the mammalian bloodstream revealed through genome and transcriptome analysis of the ubiquitous bovine parasite Trypanosoma (Megatrypanum) theileri.</title>
        <authorList>
            <person name="Kelly S."/>
            <person name="Ivens A."/>
            <person name="Mott A."/>
            <person name="O'Neill E."/>
            <person name="Emms D."/>
            <person name="Macleod O."/>
            <person name="Voorheis P."/>
            <person name="Matthews J."/>
            <person name="Matthews K."/>
            <person name="Carrington M."/>
        </authorList>
    </citation>
    <scope>NUCLEOTIDE SEQUENCE [LARGE SCALE GENOMIC DNA]</scope>
    <source>
        <strain evidence="3">Edinburgh</strain>
    </source>
</reference>
<keyword evidence="2" id="KW-1133">Transmembrane helix</keyword>
<evidence type="ECO:0000256" key="2">
    <source>
        <dbReference type="SAM" id="Phobius"/>
    </source>
</evidence>
<evidence type="ECO:0000256" key="1">
    <source>
        <dbReference type="SAM" id="MobiDB-lite"/>
    </source>
</evidence>
<evidence type="ECO:0000313" key="4">
    <source>
        <dbReference type="Proteomes" id="UP000192257"/>
    </source>
</evidence>
<feature type="region of interest" description="Disordered" evidence="1">
    <location>
        <begin position="1"/>
        <end position="62"/>
    </location>
</feature>
<keyword evidence="2" id="KW-0472">Membrane</keyword>
<feature type="transmembrane region" description="Helical" evidence="2">
    <location>
        <begin position="77"/>
        <end position="96"/>
    </location>
</feature>
<proteinExistence type="predicted"/>
<feature type="non-terminal residue" evidence="3">
    <location>
        <position position="1"/>
    </location>
</feature>
<dbReference type="RefSeq" id="XP_028878034.1">
    <property type="nucleotide sequence ID" value="XM_029030654.1"/>
</dbReference>
<keyword evidence="2" id="KW-0812">Transmembrane</keyword>
<comment type="caution">
    <text evidence="3">The sequence shown here is derived from an EMBL/GenBank/DDBJ whole genome shotgun (WGS) entry which is preliminary data.</text>
</comment>
<sequence length="97" mass="10086">ESTVPSDGNSGNESTVPIDTTAITGSQKNGNADSSTTTNINSEAPTTTPSPLTDPPISKIAPTMQMKTNVDSSISPVWMRTAAPLLIVAVFFSVTLY</sequence>
<dbReference type="EMBL" id="NBCO01000052">
    <property type="protein sequence ID" value="ORC83968.1"/>
    <property type="molecule type" value="Genomic_DNA"/>
</dbReference>
<accession>A0A1X0NHH4</accession>
<dbReference type="Proteomes" id="UP000192257">
    <property type="component" value="Unassembled WGS sequence"/>
</dbReference>
<dbReference type="AlphaFoldDB" id="A0A1X0NHH4"/>
<gene>
    <name evidence="3" type="ORF">TM35_000521120</name>
</gene>